<evidence type="ECO:0008006" key="4">
    <source>
        <dbReference type="Google" id="ProtNLM"/>
    </source>
</evidence>
<dbReference type="EMBL" id="CP115450">
    <property type="protein sequence ID" value="WBP89573.1"/>
    <property type="molecule type" value="Genomic_DNA"/>
</dbReference>
<sequence length="223" mass="24762">MTERRRLRRRWLAAGIAAAVLLAGAVFGWWWRSDEPPAELPASACWWVLTRDDLKPLAEHVHGTFVESQPHDEHLQPNHGDIDCVLRRKSGEGLGESLLWVQVDAQPDFMWKDKYGPDASSSGPGINRLDFGPDVQGWVGRQFVQMAFRCDNPENAARRFPYTTVGIRSGEATEATSEKVHRAVLDIALKYAKAVVASYPCSNPLHLPDSVPQSATNFPPPGP</sequence>
<proteinExistence type="predicted"/>
<evidence type="ECO:0000256" key="1">
    <source>
        <dbReference type="SAM" id="Phobius"/>
    </source>
</evidence>
<evidence type="ECO:0000313" key="3">
    <source>
        <dbReference type="Proteomes" id="UP001212821"/>
    </source>
</evidence>
<name>A0ABY7QA90_9ACTN</name>
<organism evidence="2 3">
    <name type="scientific">Kitasatospora cathayae</name>
    <dbReference type="NCBI Taxonomy" id="3004092"/>
    <lineage>
        <taxon>Bacteria</taxon>
        <taxon>Bacillati</taxon>
        <taxon>Actinomycetota</taxon>
        <taxon>Actinomycetes</taxon>
        <taxon>Kitasatosporales</taxon>
        <taxon>Streptomycetaceae</taxon>
        <taxon>Kitasatospora</taxon>
    </lineage>
</organism>
<keyword evidence="1" id="KW-1133">Transmembrane helix</keyword>
<keyword evidence="3" id="KW-1185">Reference proteome</keyword>
<keyword evidence="1" id="KW-0472">Membrane</keyword>
<accession>A0ABY7QA90</accession>
<protein>
    <recommendedName>
        <fullName evidence="4">DUF3558 domain-containing protein</fullName>
    </recommendedName>
</protein>
<dbReference type="RefSeq" id="WP_270147954.1">
    <property type="nucleotide sequence ID" value="NZ_CP115450.1"/>
</dbReference>
<evidence type="ECO:0000313" key="2">
    <source>
        <dbReference type="EMBL" id="WBP89573.1"/>
    </source>
</evidence>
<gene>
    <name evidence="2" type="ORF">O1G21_29515</name>
</gene>
<dbReference type="Proteomes" id="UP001212821">
    <property type="component" value="Chromosome"/>
</dbReference>
<feature type="transmembrane region" description="Helical" evidence="1">
    <location>
        <begin position="12"/>
        <end position="31"/>
    </location>
</feature>
<reference evidence="3" key="1">
    <citation type="submission" date="2022-12" db="EMBL/GenBank/DDBJ databases">
        <authorList>
            <person name="Mo P."/>
        </authorList>
    </citation>
    <scope>NUCLEOTIDE SEQUENCE [LARGE SCALE GENOMIC DNA]</scope>
    <source>
        <strain evidence="3">HUAS 3-15</strain>
    </source>
</reference>
<keyword evidence="1" id="KW-0812">Transmembrane</keyword>